<dbReference type="RefSeq" id="XP_040752917.1">
    <property type="nucleotide sequence ID" value="XM_040896952.1"/>
</dbReference>
<dbReference type="GeneID" id="63813834"/>
<reference evidence="1 2" key="1">
    <citation type="journal article" date="2018" name="Proc. Natl. Acad. Sci. U.S.A.">
        <title>Linking secondary metabolites to gene clusters through genome sequencing of six diverse Aspergillus species.</title>
        <authorList>
            <person name="Kaerboelling I."/>
            <person name="Vesth T.C."/>
            <person name="Frisvad J.C."/>
            <person name="Nybo J.L."/>
            <person name="Theobald S."/>
            <person name="Kuo A."/>
            <person name="Bowyer P."/>
            <person name="Matsuda Y."/>
            <person name="Mondo S."/>
            <person name="Lyhne E.K."/>
            <person name="Kogle M.E."/>
            <person name="Clum A."/>
            <person name="Lipzen A."/>
            <person name="Salamov A."/>
            <person name="Ngan C.Y."/>
            <person name="Daum C."/>
            <person name="Chiniquy J."/>
            <person name="Barry K."/>
            <person name="LaButti K."/>
            <person name="Haridas S."/>
            <person name="Simmons B.A."/>
            <person name="Magnuson J.K."/>
            <person name="Mortensen U.H."/>
            <person name="Larsen T.O."/>
            <person name="Grigoriev I.V."/>
            <person name="Baker S.E."/>
            <person name="Andersen M.R."/>
        </authorList>
    </citation>
    <scope>NUCLEOTIDE SEQUENCE [LARGE SCALE GENOMIC DNA]</scope>
    <source>
        <strain evidence="1 2">IBT 24754</strain>
    </source>
</reference>
<dbReference type="VEuPathDB" id="FungiDB:P175DRAFT_0500419"/>
<evidence type="ECO:0000313" key="1">
    <source>
        <dbReference type="EMBL" id="PTU21525.1"/>
    </source>
</evidence>
<gene>
    <name evidence="1" type="ORF">P175DRAFT_0500419</name>
</gene>
<dbReference type="EMBL" id="MSFN02000003">
    <property type="protein sequence ID" value="PTU21525.1"/>
    <property type="molecule type" value="Genomic_DNA"/>
</dbReference>
<proteinExistence type="predicted"/>
<evidence type="ECO:0000313" key="2">
    <source>
        <dbReference type="Proteomes" id="UP000244073"/>
    </source>
</evidence>
<name>A0A2T5LZ11_9EURO</name>
<protein>
    <submittedName>
        <fullName evidence="1">Uncharacterized protein</fullName>
    </submittedName>
</protein>
<organism evidence="1 2">
    <name type="scientific">Aspergillus ochraceoroseus IBT 24754</name>
    <dbReference type="NCBI Taxonomy" id="1392256"/>
    <lineage>
        <taxon>Eukaryota</taxon>
        <taxon>Fungi</taxon>
        <taxon>Dikarya</taxon>
        <taxon>Ascomycota</taxon>
        <taxon>Pezizomycotina</taxon>
        <taxon>Eurotiomycetes</taxon>
        <taxon>Eurotiomycetidae</taxon>
        <taxon>Eurotiales</taxon>
        <taxon>Aspergillaceae</taxon>
        <taxon>Aspergillus</taxon>
        <taxon>Aspergillus subgen. Nidulantes</taxon>
    </lineage>
</organism>
<accession>A0A2T5LZ11</accession>
<comment type="caution">
    <text evidence="1">The sequence shown here is derived from an EMBL/GenBank/DDBJ whole genome shotgun (WGS) entry which is preliminary data.</text>
</comment>
<dbReference type="Proteomes" id="UP000244073">
    <property type="component" value="Unassembled WGS sequence"/>
</dbReference>
<sequence>MNLCSLENTFFGPETGVGERKTSGGCVNNFLSTKFIIKLFALIIVPSYVPTEAYKR</sequence>
<dbReference type="AlphaFoldDB" id="A0A2T5LZ11"/>